<sequence>MRLDKQPSQRWIRRLNRRQRKKMYLADFQEWLAVVKVQFATPLSEADFALWADDLHHWLAERELSMTGGADEAPVREAELMIVSDFASVTPELLVEIRAALLAQKQIASCEAELDDAWYGWG</sequence>
<organism evidence="1 2">
    <name type="scientific">Deefgea chitinilytica</name>
    <dbReference type="NCBI Taxonomy" id="570276"/>
    <lineage>
        <taxon>Bacteria</taxon>
        <taxon>Pseudomonadati</taxon>
        <taxon>Pseudomonadota</taxon>
        <taxon>Betaproteobacteria</taxon>
        <taxon>Neisseriales</taxon>
        <taxon>Chitinibacteraceae</taxon>
        <taxon>Deefgea</taxon>
    </lineage>
</organism>
<proteinExistence type="predicted"/>
<dbReference type="Pfam" id="PF04320">
    <property type="entry name" value="YggL_50S_bp"/>
    <property type="match status" value="1"/>
</dbReference>
<accession>A0ABS2CDB1</accession>
<dbReference type="InterPro" id="IPR007416">
    <property type="entry name" value="YggL_50S_bp"/>
</dbReference>
<dbReference type="EMBL" id="WOFE01000002">
    <property type="protein sequence ID" value="MBM5571448.1"/>
    <property type="molecule type" value="Genomic_DNA"/>
</dbReference>
<protein>
    <submittedName>
        <fullName evidence="1">DUF469 family protein</fullName>
    </submittedName>
</protein>
<comment type="caution">
    <text evidence="1">The sequence shown here is derived from an EMBL/GenBank/DDBJ whole genome shotgun (WGS) entry which is preliminary data.</text>
</comment>
<evidence type="ECO:0000313" key="1">
    <source>
        <dbReference type="EMBL" id="MBM5571448.1"/>
    </source>
</evidence>
<reference evidence="1 2" key="1">
    <citation type="submission" date="2019-11" db="EMBL/GenBank/DDBJ databases">
        <title>Novel Deefgea species.</title>
        <authorList>
            <person name="Han J.-H."/>
        </authorList>
    </citation>
    <scope>NUCLEOTIDE SEQUENCE [LARGE SCALE GENOMIC DNA]</scope>
    <source>
        <strain evidence="1 2">LMG 24817</strain>
    </source>
</reference>
<name>A0ABS2CDB1_9NEIS</name>
<evidence type="ECO:0000313" key="2">
    <source>
        <dbReference type="Proteomes" id="UP001195660"/>
    </source>
</evidence>
<keyword evidence="2" id="KW-1185">Reference proteome</keyword>
<gene>
    <name evidence="1" type="ORF">GM173_07625</name>
</gene>
<dbReference type="Proteomes" id="UP001195660">
    <property type="component" value="Unassembled WGS sequence"/>
</dbReference>
<dbReference type="RefSeq" id="WP_203570763.1">
    <property type="nucleotide sequence ID" value="NZ_WOFE01000002.1"/>
</dbReference>